<dbReference type="InterPro" id="IPR056163">
    <property type="entry name" value="TbsP_C"/>
</dbReference>
<gene>
    <name evidence="3" type="primary">tbsP</name>
    <name evidence="3" type="ORF">ACFQKE_07170</name>
</gene>
<dbReference type="RefSeq" id="WP_379703282.1">
    <property type="nucleotide sequence ID" value="NZ_JBHTAT010000001.1"/>
</dbReference>
<name>A0ABD5ZXM8_9EURY</name>
<dbReference type="Pfam" id="PF23336">
    <property type="entry name" value="HTH_TbsP_C"/>
    <property type="match status" value="1"/>
</dbReference>
<dbReference type="EMBL" id="JBHTAT010000001">
    <property type="protein sequence ID" value="MFC7255074.1"/>
    <property type="molecule type" value="Genomic_DNA"/>
</dbReference>
<accession>A0ABD5ZXM8</accession>
<reference evidence="3 4" key="1">
    <citation type="journal article" date="2019" name="Int. J. Syst. Evol. Microbiol.">
        <title>The Global Catalogue of Microorganisms (GCM) 10K type strain sequencing project: providing services to taxonomists for standard genome sequencing and annotation.</title>
        <authorList>
            <consortium name="The Broad Institute Genomics Platform"/>
            <consortium name="The Broad Institute Genome Sequencing Center for Infectious Disease"/>
            <person name="Wu L."/>
            <person name="Ma J."/>
        </authorList>
    </citation>
    <scope>NUCLEOTIDE SEQUENCE [LARGE SCALE GENOMIC DNA]</scope>
    <source>
        <strain evidence="3 4">GX21</strain>
    </source>
</reference>
<dbReference type="AlphaFoldDB" id="A0ABD5ZXM8"/>
<proteinExistence type="predicted"/>
<feature type="domain" description="Transcriptional regulator TbsP N-terminal" evidence="1">
    <location>
        <begin position="5"/>
        <end position="146"/>
    </location>
</feature>
<evidence type="ECO:0000259" key="2">
    <source>
        <dbReference type="Pfam" id="PF23336"/>
    </source>
</evidence>
<keyword evidence="4" id="KW-1185">Reference proteome</keyword>
<protein>
    <submittedName>
        <fullName evidence="3">Transcriptional regulator TbsP</fullName>
    </submittedName>
</protein>
<feature type="domain" description="Transcriptional regulator TbsP-like C-terminal" evidence="2">
    <location>
        <begin position="147"/>
        <end position="266"/>
    </location>
</feature>
<evidence type="ECO:0000259" key="1">
    <source>
        <dbReference type="Pfam" id="PF19138"/>
    </source>
</evidence>
<dbReference type="InterPro" id="IPR043859">
    <property type="entry name" value="TbsP-like_N"/>
</dbReference>
<evidence type="ECO:0000313" key="3">
    <source>
        <dbReference type="EMBL" id="MFC7255074.1"/>
    </source>
</evidence>
<comment type="caution">
    <text evidence="3">The sequence shown here is derived from an EMBL/GenBank/DDBJ whole genome shotgun (WGS) entry which is preliminary data.</text>
</comment>
<dbReference type="Pfam" id="PF19138">
    <property type="entry name" value="TbsP_N"/>
    <property type="match status" value="1"/>
</dbReference>
<evidence type="ECO:0000313" key="4">
    <source>
        <dbReference type="Proteomes" id="UP001596434"/>
    </source>
</evidence>
<sequence length="272" mass="28997">MAAGANLHGWDFEEILETVFESADELLLVDPTAEAVRALTTVTTGAVDPPSIRMLADSGLLKDVMDDFVVASNAADHVAAGTLAVRTGGTGSTNTLVVTEEAVWALVSVGDRVAALGADDGGFVDAVRETYGAQWDPAATFDLRTPPLSRVRETLGAEIGQDVRADFDAALEALDRARDAATEFDEVTLTLLVAAHNDVLLYDISKWGEDVGIASKATFSRTKTTLEDEGLIRTEKVPIDVGRPRLRLKLDEDRFDEVTPAELAAVTLNQSA</sequence>
<dbReference type="Proteomes" id="UP001596434">
    <property type="component" value="Unassembled WGS sequence"/>
</dbReference>
<organism evidence="3 4">
    <name type="scientific">Haloplanus litoreus</name>
    <dbReference type="NCBI Taxonomy" id="767515"/>
    <lineage>
        <taxon>Archaea</taxon>
        <taxon>Methanobacteriati</taxon>
        <taxon>Methanobacteriota</taxon>
        <taxon>Stenosarchaea group</taxon>
        <taxon>Halobacteria</taxon>
        <taxon>Halobacteriales</taxon>
        <taxon>Haloferacaceae</taxon>
        <taxon>Haloplanus</taxon>
    </lineage>
</organism>
<dbReference type="NCBIfam" id="NF047393">
    <property type="entry name" value="TransRegTbspHalo"/>
    <property type="match status" value="1"/>
</dbReference>
<dbReference type="GeneID" id="96953417"/>